<feature type="compositionally biased region" description="Polar residues" evidence="14">
    <location>
        <begin position="121"/>
        <end position="138"/>
    </location>
</feature>
<dbReference type="FunFam" id="1.10.10.10:FF:000307">
    <property type="entry name" value="Crossover junction endonuclease MUS81"/>
    <property type="match status" value="1"/>
</dbReference>
<evidence type="ECO:0000256" key="5">
    <source>
        <dbReference type="ARBA" id="ARBA00022723"/>
    </source>
</evidence>
<sequence length="179" mass="19574">MPQKNSVAYALLVTLYRGIAKGSSFMRKQELIDEAEACGLSRASIGRDEGQGKLGQFGSSPRDWYTGWSCMKTLIDKGLVVKSSCPAKYMLTEEGKEAACECLLRSGLVSSTEGLIPADPSKSSHQEQNPSRSEPSCAVSFNQDMTLPSFDMGHEKEFIDIPNNTDMRVFSTVVCPSIF</sequence>
<comment type="caution">
    <text evidence="16">The sequence shown here is derived from an EMBL/GenBank/DDBJ whole genome shotgun (WGS) entry which is preliminary data.</text>
</comment>
<dbReference type="GO" id="GO:0000727">
    <property type="term" value="P:double-strand break repair via break-induced replication"/>
    <property type="evidence" value="ECO:0007669"/>
    <property type="project" value="UniProtKB-UniRule"/>
</dbReference>
<keyword evidence="5 13" id="KW-0479">Metal-binding</keyword>
<keyword evidence="4 13" id="KW-0540">Nuclease</keyword>
<comment type="function">
    <text evidence="13">Interacts with EME1 to form a DNA structure-specific endonuclease with substrate preference for branched DNA structures with a 5'-end at the branch nick. Typical substrates include 3'-flap structures, D-loops, replication forks and nicked Holliday junctions. May be required in mitosis for the processing of stalled or collapsed replication fork intermediates. May be required in meiosis for the repair of meiosis-specific double strand breaks subsequent to single-end invasion (SEI).</text>
</comment>
<evidence type="ECO:0000256" key="8">
    <source>
        <dbReference type="ARBA" id="ARBA00022801"/>
    </source>
</evidence>
<evidence type="ECO:0000256" key="10">
    <source>
        <dbReference type="ARBA" id="ARBA00023172"/>
    </source>
</evidence>
<organism evidence="16 17">
    <name type="scientific">Colocasia esculenta</name>
    <name type="common">Wild taro</name>
    <name type="synonym">Arum esculentum</name>
    <dbReference type="NCBI Taxonomy" id="4460"/>
    <lineage>
        <taxon>Eukaryota</taxon>
        <taxon>Viridiplantae</taxon>
        <taxon>Streptophyta</taxon>
        <taxon>Embryophyta</taxon>
        <taxon>Tracheophyta</taxon>
        <taxon>Spermatophyta</taxon>
        <taxon>Magnoliopsida</taxon>
        <taxon>Liliopsida</taxon>
        <taxon>Araceae</taxon>
        <taxon>Aroideae</taxon>
        <taxon>Colocasieae</taxon>
        <taxon>Colocasia</taxon>
    </lineage>
</organism>
<dbReference type="OrthoDB" id="5963188at2759"/>
<reference evidence="16" key="1">
    <citation type="submission" date="2017-07" db="EMBL/GenBank/DDBJ databases">
        <title>Taro Niue Genome Assembly and Annotation.</title>
        <authorList>
            <person name="Atibalentja N."/>
            <person name="Keating K."/>
            <person name="Fields C.J."/>
        </authorList>
    </citation>
    <scope>NUCLEOTIDE SEQUENCE</scope>
    <source>
        <strain evidence="16">Niue_2</strain>
        <tissue evidence="16">Leaf</tissue>
    </source>
</reference>
<protein>
    <recommendedName>
        <fullName evidence="13">Crossover junction endonuclease MUS81</fullName>
        <ecNumber evidence="13">3.1.22.-</ecNumber>
    </recommendedName>
</protein>
<dbReference type="EMBL" id="NMUH01000878">
    <property type="protein sequence ID" value="MQL86155.1"/>
    <property type="molecule type" value="Genomic_DNA"/>
</dbReference>
<dbReference type="InterPro" id="IPR047417">
    <property type="entry name" value="WHD_MUS81"/>
</dbReference>
<keyword evidence="10 13" id="KW-0233">DNA recombination</keyword>
<dbReference type="GO" id="GO:0005634">
    <property type="term" value="C:nucleus"/>
    <property type="evidence" value="ECO:0007669"/>
    <property type="project" value="UniProtKB-SubCell"/>
</dbReference>
<comment type="cofactor">
    <cofactor evidence="1 13">
        <name>Mg(2+)</name>
        <dbReference type="ChEBI" id="CHEBI:18420"/>
    </cofactor>
</comment>
<keyword evidence="7 13" id="KW-0227">DNA damage</keyword>
<dbReference type="PANTHER" id="PTHR13451:SF0">
    <property type="entry name" value="CROSSOVER JUNCTION ENDONUCLEASE MUS81"/>
    <property type="match status" value="1"/>
</dbReference>
<dbReference type="GO" id="GO:0046872">
    <property type="term" value="F:metal ion binding"/>
    <property type="evidence" value="ECO:0007669"/>
    <property type="project" value="UniProtKB-UniRule"/>
</dbReference>
<dbReference type="GO" id="GO:0048257">
    <property type="term" value="F:3'-flap endonuclease activity"/>
    <property type="evidence" value="ECO:0007669"/>
    <property type="project" value="TreeGrafter"/>
</dbReference>
<dbReference type="InterPro" id="IPR033309">
    <property type="entry name" value="Mus81"/>
</dbReference>
<dbReference type="GO" id="GO:0048476">
    <property type="term" value="C:Holliday junction resolvase complex"/>
    <property type="evidence" value="ECO:0007669"/>
    <property type="project" value="UniProtKB-UniRule"/>
</dbReference>
<evidence type="ECO:0000256" key="11">
    <source>
        <dbReference type="ARBA" id="ARBA00023204"/>
    </source>
</evidence>
<feature type="domain" description="MUS81 winged helix" evidence="15">
    <location>
        <begin position="2"/>
        <end position="99"/>
    </location>
</feature>
<evidence type="ECO:0000256" key="7">
    <source>
        <dbReference type="ARBA" id="ARBA00022763"/>
    </source>
</evidence>
<dbReference type="Pfam" id="PF21136">
    <property type="entry name" value="WHD_MUS81"/>
    <property type="match status" value="1"/>
</dbReference>
<evidence type="ECO:0000256" key="6">
    <source>
        <dbReference type="ARBA" id="ARBA00022759"/>
    </source>
</evidence>
<keyword evidence="11 13" id="KW-0234">DNA repair</keyword>
<dbReference type="CDD" id="cd21036">
    <property type="entry name" value="WH_MUS81"/>
    <property type="match status" value="1"/>
</dbReference>
<dbReference type="AlphaFoldDB" id="A0A843URE4"/>
<dbReference type="EC" id="3.1.22.-" evidence="13"/>
<accession>A0A843URE4</accession>
<keyword evidence="9 13" id="KW-0460">Magnesium</keyword>
<dbReference type="Proteomes" id="UP000652761">
    <property type="component" value="Unassembled WGS sequence"/>
</dbReference>
<dbReference type="GO" id="GO:0000712">
    <property type="term" value="P:resolution of meiotic recombination intermediates"/>
    <property type="evidence" value="ECO:0007669"/>
    <property type="project" value="TreeGrafter"/>
</dbReference>
<dbReference type="GO" id="GO:0031573">
    <property type="term" value="P:mitotic intra-S DNA damage checkpoint signaling"/>
    <property type="evidence" value="ECO:0007669"/>
    <property type="project" value="TreeGrafter"/>
</dbReference>
<feature type="region of interest" description="Disordered" evidence="14">
    <location>
        <begin position="115"/>
        <end position="138"/>
    </location>
</feature>
<evidence type="ECO:0000256" key="1">
    <source>
        <dbReference type="ARBA" id="ARBA00001946"/>
    </source>
</evidence>
<name>A0A843URE4_COLES</name>
<keyword evidence="17" id="KW-1185">Reference proteome</keyword>
<evidence type="ECO:0000256" key="14">
    <source>
        <dbReference type="SAM" id="MobiDB-lite"/>
    </source>
</evidence>
<evidence type="ECO:0000256" key="9">
    <source>
        <dbReference type="ARBA" id="ARBA00022842"/>
    </source>
</evidence>
<keyword evidence="12 13" id="KW-0539">Nucleus</keyword>
<dbReference type="GO" id="GO:0008821">
    <property type="term" value="F:crossover junction DNA endonuclease activity"/>
    <property type="evidence" value="ECO:0007669"/>
    <property type="project" value="UniProtKB-UniRule"/>
</dbReference>
<gene>
    <name evidence="16" type="ORF">Taro_018689</name>
</gene>
<comment type="subcellular location">
    <subcellularLocation>
        <location evidence="2 13">Nucleus</location>
    </subcellularLocation>
</comment>
<proteinExistence type="inferred from homology"/>
<evidence type="ECO:0000259" key="15">
    <source>
        <dbReference type="Pfam" id="PF21136"/>
    </source>
</evidence>
<evidence type="ECO:0000256" key="12">
    <source>
        <dbReference type="ARBA" id="ARBA00023242"/>
    </source>
</evidence>
<keyword evidence="8 13" id="KW-0378">Hydrolase</keyword>
<evidence type="ECO:0000256" key="2">
    <source>
        <dbReference type="ARBA" id="ARBA00004123"/>
    </source>
</evidence>
<evidence type="ECO:0000313" key="16">
    <source>
        <dbReference type="EMBL" id="MQL86155.1"/>
    </source>
</evidence>
<keyword evidence="6 13" id="KW-0255">Endonuclease</keyword>
<dbReference type="InterPro" id="IPR036388">
    <property type="entry name" value="WH-like_DNA-bd_sf"/>
</dbReference>
<evidence type="ECO:0000256" key="4">
    <source>
        <dbReference type="ARBA" id="ARBA00022722"/>
    </source>
</evidence>
<evidence type="ECO:0000313" key="17">
    <source>
        <dbReference type="Proteomes" id="UP000652761"/>
    </source>
</evidence>
<dbReference type="GO" id="GO:0003677">
    <property type="term" value="F:DNA binding"/>
    <property type="evidence" value="ECO:0007669"/>
    <property type="project" value="UniProtKB-UniRule"/>
</dbReference>
<evidence type="ECO:0000256" key="13">
    <source>
        <dbReference type="RuleBase" id="RU369042"/>
    </source>
</evidence>
<comment type="similarity">
    <text evidence="3 13">Belongs to the XPF family.</text>
</comment>
<dbReference type="PANTHER" id="PTHR13451">
    <property type="entry name" value="CLASS II CROSSOVER JUNCTION ENDONUCLEASE MUS81"/>
    <property type="match status" value="1"/>
</dbReference>
<dbReference type="Gene3D" id="1.10.10.10">
    <property type="entry name" value="Winged helix-like DNA-binding domain superfamily/Winged helix DNA-binding domain"/>
    <property type="match status" value="1"/>
</dbReference>
<evidence type="ECO:0000256" key="3">
    <source>
        <dbReference type="ARBA" id="ARBA00010015"/>
    </source>
</evidence>
<comment type="subunit">
    <text evidence="13">Interacts with EME1.</text>
</comment>
<dbReference type="GO" id="GO:0006308">
    <property type="term" value="P:DNA catabolic process"/>
    <property type="evidence" value="ECO:0007669"/>
    <property type="project" value="UniProtKB-UniRule"/>
</dbReference>